<name>A0ACB7INV3_PLECO</name>
<evidence type="ECO:0000313" key="2">
    <source>
        <dbReference type="Proteomes" id="UP000824881"/>
    </source>
</evidence>
<dbReference type="EMBL" id="WQMT02000008">
    <property type="protein sequence ID" value="KAG9219893.1"/>
    <property type="molecule type" value="Genomic_DNA"/>
</dbReference>
<protein>
    <submittedName>
        <fullName evidence="1">Uncharacterized protein</fullName>
    </submittedName>
</protein>
<reference evidence="1 2" key="1">
    <citation type="journal article" date="2021" name="Appl. Environ. Microbiol.">
        <title>Genetic linkage and physical mapping for an oyster mushroom Pleurotus cornucopiae and QTL analysis for the trait cap color.</title>
        <authorList>
            <person name="Zhang Y."/>
            <person name="Gao W."/>
            <person name="Sonnenberg A."/>
            <person name="Chen Q."/>
            <person name="Zhang J."/>
            <person name="Huang C."/>
        </authorList>
    </citation>
    <scope>NUCLEOTIDE SEQUENCE [LARGE SCALE GENOMIC DNA]</scope>
    <source>
        <strain evidence="1">CCMSSC00406</strain>
    </source>
</reference>
<sequence>MWASADQARLRYLKKNQNEIRASLYSGLEDAFRGEGDADLSQLGKRYILPSSYIGGPRHMQQRFQDAMAIARRFRKVDIFMTVTANPHWEEIEHELLPGQTSYDRPDLVARVFQLKKKAILEEIQTHGIFGRTVAYVYTIEFQKRGLPHMHILIFLADEDKLLTPEDIDSCISAEWPDPVTQPKLFETVKRCMVHGPCGNLNPNAPCMENGRCTKFYPKAFQPFTRMDEDGFPLYRSRNDGRVFMVGHSRMFEVDNRWIVPYCPYLSAKFDCHINVECAVMLRSVKYPFKYIHKGGDRATVELDNDEIKTYIEGRYIAASEAVWRLLHFSIHDQKPNVV</sequence>
<keyword evidence="2" id="KW-1185">Reference proteome</keyword>
<evidence type="ECO:0000313" key="1">
    <source>
        <dbReference type="EMBL" id="KAG9219893.1"/>
    </source>
</evidence>
<dbReference type="Proteomes" id="UP000824881">
    <property type="component" value="Unassembled WGS sequence"/>
</dbReference>
<organism evidence="1 2">
    <name type="scientific">Pleurotus cornucopiae</name>
    <name type="common">Cornucopia mushroom</name>
    <dbReference type="NCBI Taxonomy" id="5321"/>
    <lineage>
        <taxon>Eukaryota</taxon>
        <taxon>Fungi</taxon>
        <taxon>Dikarya</taxon>
        <taxon>Basidiomycota</taxon>
        <taxon>Agaricomycotina</taxon>
        <taxon>Agaricomycetes</taxon>
        <taxon>Agaricomycetidae</taxon>
        <taxon>Agaricales</taxon>
        <taxon>Pleurotineae</taxon>
        <taxon>Pleurotaceae</taxon>
        <taxon>Pleurotus</taxon>
    </lineage>
</organism>
<proteinExistence type="predicted"/>
<accession>A0ACB7INV3</accession>
<comment type="caution">
    <text evidence="1">The sequence shown here is derived from an EMBL/GenBank/DDBJ whole genome shotgun (WGS) entry which is preliminary data.</text>
</comment>
<gene>
    <name evidence="1" type="ORF">CCMSSC00406_0010065</name>
</gene>